<dbReference type="EMBL" id="JBHMEX010000026">
    <property type="protein sequence ID" value="MFB9063881.1"/>
    <property type="molecule type" value="Genomic_DNA"/>
</dbReference>
<evidence type="ECO:0000313" key="3">
    <source>
        <dbReference type="Proteomes" id="UP001589589"/>
    </source>
</evidence>
<comment type="caution">
    <text evidence="2">The sequence shown here is derived from an EMBL/GenBank/DDBJ whole genome shotgun (WGS) entry which is preliminary data.</text>
</comment>
<sequence>MEKRKELLSDYDKTIRLVKNFGLKITLLILGLLFLAGSLGM</sequence>
<dbReference type="Proteomes" id="UP001589589">
    <property type="component" value="Unassembled WGS sequence"/>
</dbReference>
<dbReference type="RefSeq" id="WP_290262303.1">
    <property type="nucleotide sequence ID" value="NZ_JAUFQQ010000003.1"/>
</dbReference>
<proteinExistence type="predicted"/>
<gene>
    <name evidence="2" type="ORF">ACFFUQ_07575</name>
</gene>
<evidence type="ECO:0000313" key="2">
    <source>
        <dbReference type="EMBL" id="MFB9063881.1"/>
    </source>
</evidence>
<feature type="transmembrane region" description="Helical" evidence="1">
    <location>
        <begin position="21"/>
        <end position="40"/>
    </location>
</feature>
<accession>A0ABV5FK03</accession>
<evidence type="ECO:0000256" key="1">
    <source>
        <dbReference type="SAM" id="Phobius"/>
    </source>
</evidence>
<reference evidence="2 3" key="1">
    <citation type="submission" date="2024-09" db="EMBL/GenBank/DDBJ databases">
        <authorList>
            <person name="Sun Q."/>
            <person name="Mori K."/>
        </authorList>
    </citation>
    <scope>NUCLEOTIDE SEQUENCE [LARGE SCALE GENOMIC DNA]</scope>
    <source>
        <strain evidence="2 3">CECT 7908</strain>
    </source>
</reference>
<protein>
    <submittedName>
        <fullName evidence="2">Uncharacterized protein</fullName>
    </submittedName>
</protein>
<keyword evidence="1" id="KW-0812">Transmembrane</keyword>
<keyword evidence="3" id="KW-1185">Reference proteome</keyword>
<name>A0ABV5FK03_9FLAO</name>
<organism evidence="2 3">
    <name type="scientific">Flavobacterium branchiarum</name>
    <dbReference type="NCBI Taxonomy" id="1114870"/>
    <lineage>
        <taxon>Bacteria</taxon>
        <taxon>Pseudomonadati</taxon>
        <taxon>Bacteroidota</taxon>
        <taxon>Flavobacteriia</taxon>
        <taxon>Flavobacteriales</taxon>
        <taxon>Flavobacteriaceae</taxon>
        <taxon>Flavobacterium</taxon>
    </lineage>
</organism>
<keyword evidence="1" id="KW-0472">Membrane</keyword>
<keyword evidence="1" id="KW-1133">Transmembrane helix</keyword>